<evidence type="ECO:0000256" key="8">
    <source>
        <dbReference type="SAM" id="Coils"/>
    </source>
</evidence>
<feature type="compositionally biased region" description="Basic and acidic residues" evidence="9">
    <location>
        <begin position="92"/>
        <end position="104"/>
    </location>
</feature>
<evidence type="ECO:0000256" key="5">
    <source>
        <dbReference type="ARBA" id="ARBA00023163"/>
    </source>
</evidence>
<dbReference type="EMBL" id="JOKZ01000003">
    <property type="protein sequence ID" value="KKP07651.1"/>
    <property type="molecule type" value="Genomic_DNA"/>
</dbReference>
<feature type="compositionally biased region" description="Basic and acidic residues" evidence="9">
    <location>
        <begin position="282"/>
        <end position="317"/>
    </location>
</feature>
<evidence type="ECO:0000256" key="2">
    <source>
        <dbReference type="ARBA" id="ARBA00010386"/>
    </source>
</evidence>
<keyword evidence="4" id="KW-0805">Transcription regulation</keyword>
<dbReference type="OMA" id="HIERYGP"/>
<dbReference type="OrthoDB" id="330772at2759"/>
<feature type="compositionally biased region" description="Low complexity" evidence="9">
    <location>
        <begin position="58"/>
        <end position="67"/>
    </location>
</feature>
<dbReference type="GO" id="GO:0008380">
    <property type="term" value="P:RNA splicing"/>
    <property type="evidence" value="ECO:0007669"/>
    <property type="project" value="UniProtKB-KW"/>
</dbReference>
<accession>A0A0F9XSH3</accession>
<name>A0A0F9XSH3_TRIHA</name>
<evidence type="ECO:0000313" key="11">
    <source>
        <dbReference type="EMBL" id="KKP07651.1"/>
    </source>
</evidence>
<evidence type="ECO:0000256" key="3">
    <source>
        <dbReference type="ARBA" id="ARBA00022664"/>
    </source>
</evidence>
<evidence type="ECO:0000259" key="10">
    <source>
        <dbReference type="Pfam" id="PF04696"/>
    </source>
</evidence>
<feature type="domain" description="Pinin/SDK/MemA protein" evidence="10">
    <location>
        <begin position="100"/>
        <end position="197"/>
    </location>
</feature>
<dbReference type="GO" id="GO:0071013">
    <property type="term" value="C:catalytic step 2 spliceosome"/>
    <property type="evidence" value="ECO:0007669"/>
    <property type="project" value="TreeGrafter"/>
</dbReference>
<feature type="coiled-coil region" evidence="8">
    <location>
        <begin position="231"/>
        <end position="262"/>
    </location>
</feature>
<feature type="compositionally biased region" description="Basic and acidic residues" evidence="9">
    <location>
        <begin position="68"/>
        <end position="78"/>
    </location>
</feature>
<dbReference type="Pfam" id="PF04696">
    <property type="entry name" value="Pinin_SDK_memA"/>
    <property type="match status" value="1"/>
</dbReference>
<dbReference type="Proteomes" id="UP000034112">
    <property type="component" value="Unassembled WGS sequence"/>
</dbReference>
<dbReference type="InterPro" id="IPR039853">
    <property type="entry name" value="Pinin"/>
</dbReference>
<comment type="subcellular location">
    <subcellularLocation>
        <location evidence="1">Nucleus</location>
    </subcellularLocation>
</comment>
<evidence type="ECO:0000313" key="12">
    <source>
        <dbReference type="Proteomes" id="UP000034112"/>
    </source>
</evidence>
<reference evidence="12" key="1">
    <citation type="journal article" date="2015" name="Genome Announc.">
        <title>Draft whole-genome sequence of the biocontrol agent Trichoderma harzianum T6776.</title>
        <authorList>
            <person name="Baroncelli R."/>
            <person name="Piaggeschi G."/>
            <person name="Fiorini L."/>
            <person name="Bertolini E."/>
            <person name="Zapparata A."/>
            <person name="Pe M.E."/>
            <person name="Sarrocco S."/>
            <person name="Vannacci G."/>
        </authorList>
    </citation>
    <scope>NUCLEOTIDE SEQUENCE [LARGE SCALE GENOMIC DNA]</scope>
    <source>
        <strain evidence="12">T6776</strain>
    </source>
</reference>
<keyword evidence="7" id="KW-0539">Nucleus</keyword>
<keyword evidence="8" id="KW-0175">Coiled coil</keyword>
<evidence type="ECO:0000256" key="4">
    <source>
        <dbReference type="ARBA" id="ARBA00023015"/>
    </source>
</evidence>
<dbReference type="InterPro" id="IPR006786">
    <property type="entry name" value="Pinin_SDK_MemA"/>
</dbReference>
<protein>
    <recommendedName>
        <fullName evidence="10">Pinin/SDK/MemA protein domain-containing protein</fullName>
    </recommendedName>
</protein>
<organism evidence="11 12">
    <name type="scientific">Trichoderma harzianum</name>
    <name type="common">Hypocrea lixii</name>
    <dbReference type="NCBI Taxonomy" id="5544"/>
    <lineage>
        <taxon>Eukaryota</taxon>
        <taxon>Fungi</taxon>
        <taxon>Dikarya</taxon>
        <taxon>Ascomycota</taxon>
        <taxon>Pezizomycotina</taxon>
        <taxon>Sordariomycetes</taxon>
        <taxon>Hypocreomycetidae</taxon>
        <taxon>Hypocreales</taxon>
        <taxon>Hypocreaceae</taxon>
        <taxon>Trichoderma</taxon>
    </lineage>
</organism>
<evidence type="ECO:0000256" key="6">
    <source>
        <dbReference type="ARBA" id="ARBA00023187"/>
    </source>
</evidence>
<feature type="region of interest" description="Disordered" evidence="9">
    <location>
        <begin position="266"/>
        <end position="332"/>
    </location>
</feature>
<evidence type="ECO:0000256" key="7">
    <source>
        <dbReference type="ARBA" id="ARBA00023242"/>
    </source>
</evidence>
<dbReference type="GO" id="GO:0006397">
    <property type="term" value="P:mRNA processing"/>
    <property type="evidence" value="ECO:0007669"/>
    <property type="project" value="UniProtKB-KW"/>
</dbReference>
<dbReference type="PANTHER" id="PTHR12707:SF0">
    <property type="entry name" value="PININ"/>
    <property type="match status" value="1"/>
</dbReference>
<feature type="compositionally biased region" description="Basic and acidic residues" evidence="9">
    <location>
        <begin position="129"/>
        <end position="151"/>
    </location>
</feature>
<feature type="compositionally biased region" description="Low complexity" evidence="9">
    <location>
        <begin position="115"/>
        <end position="126"/>
    </location>
</feature>
<feature type="compositionally biased region" description="Acidic residues" evidence="9">
    <location>
        <begin position="318"/>
        <end position="332"/>
    </location>
</feature>
<proteinExistence type="inferred from homology"/>
<keyword evidence="3" id="KW-0507">mRNA processing</keyword>
<dbReference type="PANTHER" id="PTHR12707">
    <property type="entry name" value="PINN"/>
    <property type="match status" value="1"/>
</dbReference>
<feature type="compositionally biased region" description="Basic and acidic residues" evidence="9">
    <location>
        <begin position="14"/>
        <end position="51"/>
    </location>
</feature>
<evidence type="ECO:0000256" key="1">
    <source>
        <dbReference type="ARBA" id="ARBA00004123"/>
    </source>
</evidence>
<comment type="similarity">
    <text evidence="2">Belongs to the pinin family.</text>
</comment>
<keyword evidence="6" id="KW-0508">mRNA splicing</keyword>
<comment type="caution">
    <text evidence="11">The sequence shown here is derived from an EMBL/GenBank/DDBJ whole genome shotgun (WGS) entry which is preliminary data.</text>
</comment>
<dbReference type="AlphaFoldDB" id="A0A0F9XSH3"/>
<evidence type="ECO:0000256" key="9">
    <source>
        <dbReference type="SAM" id="MobiDB-lite"/>
    </source>
</evidence>
<keyword evidence="5" id="KW-0804">Transcription</keyword>
<gene>
    <name evidence="11" type="ORF">THAR02_00187</name>
</gene>
<sequence length="332" mass="38467">MATMGESETVAPKPADEERPAPEKAPDASLKRKAEDEGPEDDSPKRAKHNDDEDEDAASASRRQPSPSHDHDHDHDHDREDDDKEVPPATAQDRRRQAMQEEKKRGKRLFGGLMSTLSQTSNTSQQQKRRQEIERRQQDRMQKQKAEDDQKRAEKLEKLHLVRMAEQIVFDEEVMKKKHEKRLAMAKFLRTRAEPSIVCTTIGLTVIYGRCTLTFGHAQFYLPWKTTPEQKDTIDDQIQRAKATVEKEVEQFEARKQRHIERYGPPTRQISVTPDEPAVTRAPERESPIRSPHHTADKTHLQERRVSQDMHRGHHDESGDDLEEAEEDMVIY</sequence>
<feature type="region of interest" description="Disordered" evidence="9">
    <location>
        <begin position="1"/>
        <end position="151"/>
    </location>
</feature>